<protein>
    <submittedName>
        <fullName evidence="1">Uncharacterized protein</fullName>
    </submittedName>
</protein>
<dbReference type="AlphaFoldDB" id="A0A1I7N3X7"/>
<reference evidence="1 2" key="1">
    <citation type="submission" date="2016-10" db="EMBL/GenBank/DDBJ databases">
        <authorList>
            <person name="de Groot N.N."/>
        </authorList>
    </citation>
    <scope>NUCLEOTIDE SEQUENCE [LARGE SCALE GENOMIC DNA]</scope>
    <source>
        <strain evidence="1 2">IPL20</strain>
    </source>
</reference>
<evidence type="ECO:0000313" key="2">
    <source>
        <dbReference type="Proteomes" id="UP000199074"/>
    </source>
</evidence>
<accession>A0A1I7N3X7</accession>
<evidence type="ECO:0000313" key="1">
    <source>
        <dbReference type="EMBL" id="SFV29352.1"/>
    </source>
</evidence>
<dbReference type="RefSeq" id="WP_175528446.1">
    <property type="nucleotide sequence ID" value="NZ_FPCK01000001.1"/>
</dbReference>
<name>A0A1I7N3X7_9HYPH</name>
<sequence>MFVVTLGGQATRPSRTGGAVHQTHCACLPALRLQAALELREVLLRSGLIAAR</sequence>
<gene>
    <name evidence="1" type="ORF">SAMN05216456_0733</name>
</gene>
<dbReference type="Proteomes" id="UP000199074">
    <property type="component" value="Unassembled WGS sequence"/>
</dbReference>
<keyword evidence="2" id="KW-1185">Reference proteome</keyword>
<organism evidence="1 2">
    <name type="scientific">Devosia crocina</name>
    <dbReference type="NCBI Taxonomy" id="429728"/>
    <lineage>
        <taxon>Bacteria</taxon>
        <taxon>Pseudomonadati</taxon>
        <taxon>Pseudomonadota</taxon>
        <taxon>Alphaproteobacteria</taxon>
        <taxon>Hyphomicrobiales</taxon>
        <taxon>Devosiaceae</taxon>
        <taxon>Devosia</taxon>
    </lineage>
</organism>
<dbReference type="EMBL" id="FPCK01000001">
    <property type="protein sequence ID" value="SFV29352.1"/>
    <property type="molecule type" value="Genomic_DNA"/>
</dbReference>
<proteinExistence type="predicted"/>
<dbReference type="STRING" id="429728.SAMN05216456_0733"/>